<comment type="subcellular location">
    <subcellularLocation>
        <location evidence="1">Nucleus</location>
    </subcellularLocation>
</comment>
<evidence type="ECO:0000256" key="1">
    <source>
        <dbReference type="ARBA" id="ARBA00004123"/>
    </source>
</evidence>
<dbReference type="GO" id="GO:0005634">
    <property type="term" value="C:nucleus"/>
    <property type="evidence" value="ECO:0007669"/>
    <property type="project" value="UniProtKB-SubCell"/>
</dbReference>
<dbReference type="AlphaFoldDB" id="A0A9W8Q2K4"/>
<evidence type="ECO:0000256" key="2">
    <source>
        <dbReference type="ARBA" id="ARBA00023242"/>
    </source>
</evidence>
<evidence type="ECO:0008006" key="5">
    <source>
        <dbReference type="Google" id="ProtNLM"/>
    </source>
</evidence>
<dbReference type="GO" id="GO:0045944">
    <property type="term" value="P:positive regulation of transcription by RNA polymerase II"/>
    <property type="evidence" value="ECO:0007669"/>
    <property type="project" value="TreeGrafter"/>
</dbReference>
<dbReference type="PANTHER" id="PTHR37534:SF51">
    <property type="entry name" value="ACRIFLAVINE SENSITIVITY CONTROL PROTEIN ACR-2"/>
    <property type="match status" value="1"/>
</dbReference>
<dbReference type="GO" id="GO:0003700">
    <property type="term" value="F:DNA-binding transcription factor activity"/>
    <property type="evidence" value="ECO:0007669"/>
    <property type="project" value="TreeGrafter"/>
</dbReference>
<evidence type="ECO:0000313" key="4">
    <source>
        <dbReference type="Proteomes" id="UP001152130"/>
    </source>
</evidence>
<evidence type="ECO:0000313" key="3">
    <source>
        <dbReference type="EMBL" id="KAJ4024695.1"/>
    </source>
</evidence>
<name>A0A9W8Q2K4_9HYPO</name>
<dbReference type="GO" id="GO:0000976">
    <property type="term" value="F:transcription cis-regulatory region binding"/>
    <property type="evidence" value="ECO:0007669"/>
    <property type="project" value="TreeGrafter"/>
</dbReference>
<comment type="caution">
    <text evidence="3">The sequence shown here is derived from an EMBL/GenBank/DDBJ whole genome shotgun (WGS) entry which is preliminary data.</text>
</comment>
<reference evidence="3" key="1">
    <citation type="submission" date="2022-10" db="EMBL/GenBank/DDBJ databases">
        <title>Fusarium specimens isolated from Avocado Roots.</title>
        <authorList>
            <person name="Stajich J."/>
            <person name="Roper C."/>
            <person name="Heimlech-Rivalta G."/>
        </authorList>
    </citation>
    <scope>NUCLEOTIDE SEQUENCE</scope>
    <source>
        <strain evidence="3">CF00143</strain>
    </source>
</reference>
<keyword evidence="4" id="KW-1185">Reference proteome</keyword>
<protein>
    <recommendedName>
        <fullName evidence="5">Acriflavine sensitivity control protein acr-2</fullName>
    </recommendedName>
</protein>
<dbReference type="InterPro" id="IPR021858">
    <property type="entry name" value="Fun_TF"/>
</dbReference>
<dbReference type="Pfam" id="PF11951">
    <property type="entry name" value="Fungal_trans_2"/>
    <property type="match status" value="1"/>
</dbReference>
<keyword evidence="2" id="KW-0539">Nucleus</keyword>
<organism evidence="3 4">
    <name type="scientific">Fusarium irregulare</name>
    <dbReference type="NCBI Taxonomy" id="2494466"/>
    <lineage>
        <taxon>Eukaryota</taxon>
        <taxon>Fungi</taxon>
        <taxon>Dikarya</taxon>
        <taxon>Ascomycota</taxon>
        <taxon>Pezizomycotina</taxon>
        <taxon>Sordariomycetes</taxon>
        <taxon>Hypocreomycetidae</taxon>
        <taxon>Hypocreales</taxon>
        <taxon>Nectriaceae</taxon>
        <taxon>Fusarium</taxon>
        <taxon>Fusarium incarnatum-equiseti species complex</taxon>
    </lineage>
</organism>
<dbReference type="EMBL" id="JAPDHF010000001">
    <property type="protein sequence ID" value="KAJ4024695.1"/>
    <property type="molecule type" value="Genomic_DNA"/>
</dbReference>
<dbReference type="PANTHER" id="PTHR37534">
    <property type="entry name" value="TRANSCRIPTIONAL ACTIVATOR PROTEIN UGA3"/>
    <property type="match status" value="1"/>
</dbReference>
<sequence>MSERALIDFYLRSKELSLSLVSSHLTRHHLGARDNSSVIAIVLLAVLDIFESGSGAWNVHLEGSKTLIEAGSIDRSSAWDSSVETLLCEAATFQILGSSLAKPGALNSESTLPITQIRTSSTVAPIGCPVDVLSVIETFALNRRVNGMFALQIVADVGYLEHTLHRLRAYDIAAWAMGITVNDPTVPYMDLIRLGTIWKLAAEIYACHVCFNLTGNASILKPSLVDDLIAGYTFLEREDDDLLKCLIWPTFIAGAATINQQRRPWVLKTLDRIWHIGYCANTRNAAMVLESLWKKYDLISSKVMPLDNNPATAEDLSLGHNAYNWLLELSLLDGSWLFI</sequence>
<gene>
    <name evidence="3" type="ORF">NW766_000935</name>
</gene>
<proteinExistence type="predicted"/>
<accession>A0A9W8Q2K4</accession>
<dbReference type="Proteomes" id="UP001152130">
    <property type="component" value="Unassembled WGS sequence"/>
</dbReference>